<reference evidence="1 2" key="2">
    <citation type="journal article" date="2022" name="Mol. Ecol. Resour.">
        <title>The genomes of chicory, endive, great burdock and yacon provide insights into Asteraceae paleo-polyploidization history and plant inulin production.</title>
        <authorList>
            <person name="Fan W."/>
            <person name="Wang S."/>
            <person name="Wang H."/>
            <person name="Wang A."/>
            <person name="Jiang F."/>
            <person name="Liu H."/>
            <person name="Zhao H."/>
            <person name="Xu D."/>
            <person name="Zhang Y."/>
        </authorList>
    </citation>
    <scope>NUCLEOTIDE SEQUENCE [LARGE SCALE GENOMIC DNA]</scope>
    <source>
        <strain evidence="2">cv. Punajuju</strain>
        <tissue evidence="1">Leaves</tissue>
    </source>
</reference>
<dbReference type="EMBL" id="CM042011">
    <property type="protein sequence ID" value="KAI3765394.1"/>
    <property type="molecule type" value="Genomic_DNA"/>
</dbReference>
<gene>
    <name evidence="1" type="ORF">L2E82_15427</name>
</gene>
<comment type="caution">
    <text evidence="1">The sequence shown here is derived from an EMBL/GenBank/DDBJ whole genome shotgun (WGS) entry which is preliminary data.</text>
</comment>
<name>A0ACB9F2S7_CICIN</name>
<protein>
    <submittedName>
        <fullName evidence="1">Uncharacterized protein</fullName>
    </submittedName>
</protein>
<accession>A0ACB9F2S7</accession>
<keyword evidence="2" id="KW-1185">Reference proteome</keyword>
<evidence type="ECO:0000313" key="2">
    <source>
        <dbReference type="Proteomes" id="UP001055811"/>
    </source>
</evidence>
<dbReference type="Proteomes" id="UP001055811">
    <property type="component" value="Linkage Group LG03"/>
</dbReference>
<organism evidence="1 2">
    <name type="scientific">Cichorium intybus</name>
    <name type="common">Chicory</name>
    <dbReference type="NCBI Taxonomy" id="13427"/>
    <lineage>
        <taxon>Eukaryota</taxon>
        <taxon>Viridiplantae</taxon>
        <taxon>Streptophyta</taxon>
        <taxon>Embryophyta</taxon>
        <taxon>Tracheophyta</taxon>
        <taxon>Spermatophyta</taxon>
        <taxon>Magnoliopsida</taxon>
        <taxon>eudicotyledons</taxon>
        <taxon>Gunneridae</taxon>
        <taxon>Pentapetalae</taxon>
        <taxon>asterids</taxon>
        <taxon>campanulids</taxon>
        <taxon>Asterales</taxon>
        <taxon>Asteraceae</taxon>
        <taxon>Cichorioideae</taxon>
        <taxon>Cichorieae</taxon>
        <taxon>Cichoriinae</taxon>
        <taxon>Cichorium</taxon>
    </lineage>
</organism>
<reference evidence="2" key="1">
    <citation type="journal article" date="2022" name="Mol. Ecol. Resour.">
        <title>The genomes of chicory, endive, great burdock and yacon provide insights into Asteraceae palaeo-polyploidization history and plant inulin production.</title>
        <authorList>
            <person name="Fan W."/>
            <person name="Wang S."/>
            <person name="Wang H."/>
            <person name="Wang A."/>
            <person name="Jiang F."/>
            <person name="Liu H."/>
            <person name="Zhao H."/>
            <person name="Xu D."/>
            <person name="Zhang Y."/>
        </authorList>
    </citation>
    <scope>NUCLEOTIDE SEQUENCE [LARGE SCALE GENOMIC DNA]</scope>
    <source>
        <strain evidence="2">cv. Punajuju</strain>
    </source>
</reference>
<sequence length="76" mass="8305">MSTQLYARKLLPTGRRNAFYLGIKSSVFGAGFFVVHSLSAFLNSFLLNFGTRQEAQNPISVFVVLGIILLGAAFGY</sequence>
<proteinExistence type="predicted"/>
<evidence type="ECO:0000313" key="1">
    <source>
        <dbReference type="EMBL" id="KAI3765394.1"/>
    </source>
</evidence>